<name>A0AAJ7UIQ9_PETMA</name>
<evidence type="ECO:0000256" key="3">
    <source>
        <dbReference type="ARBA" id="ARBA00022741"/>
    </source>
</evidence>
<gene>
    <name evidence="8" type="primary">LOC116958610</name>
</gene>
<accession>A0AAJ7UIQ9</accession>
<dbReference type="InterPro" id="IPR011009">
    <property type="entry name" value="Kinase-like_dom_sf"/>
</dbReference>
<dbReference type="PROSITE" id="PS50011">
    <property type="entry name" value="PROTEIN_KINASE_DOM"/>
    <property type="match status" value="1"/>
</dbReference>
<evidence type="ECO:0000256" key="4">
    <source>
        <dbReference type="ARBA" id="ARBA00022777"/>
    </source>
</evidence>
<dbReference type="AlphaFoldDB" id="A0AAJ7UIQ9"/>
<evidence type="ECO:0000313" key="7">
    <source>
        <dbReference type="Proteomes" id="UP001318040"/>
    </source>
</evidence>
<keyword evidence="2" id="KW-0808">Transferase</keyword>
<dbReference type="Pfam" id="PF00069">
    <property type="entry name" value="Pkinase"/>
    <property type="match status" value="1"/>
</dbReference>
<evidence type="ECO:0000256" key="5">
    <source>
        <dbReference type="ARBA" id="ARBA00022840"/>
    </source>
</evidence>
<keyword evidence="1" id="KW-0723">Serine/threonine-protein kinase</keyword>
<dbReference type="Gene3D" id="3.30.200.20">
    <property type="entry name" value="Phosphorylase Kinase, domain 1"/>
    <property type="match status" value="1"/>
</dbReference>
<evidence type="ECO:0000259" key="6">
    <source>
        <dbReference type="PROSITE" id="PS50011"/>
    </source>
</evidence>
<dbReference type="InterPro" id="IPR008271">
    <property type="entry name" value="Ser/Thr_kinase_AS"/>
</dbReference>
<dbReference type="Proteomes" id="UP001318040">
    <property type="component" value="Chromosome 80"/>
</dbReference>
<sequence>MKQVWFFTVDKVGKPRGGNNNDSYDDENNNYIPVRKEQLNYRYEVQKMIGEGGQGLVLQCRDHKTKTLVAVKMLSLPLCSSTAARQRTELEVAKELQGRASDERYGVIRVLDTFEFRCHNCLVVELLKKSLYDVMSKGSIGRIYVRRLREYTRAILNFLLYAKGRGIIHGDIKPDNILLTAAGKVRVTDFGCSSYLKHKTQNVCGTLPYMAPELLLGYYVTCTVDMWALGCTVAEMATGKELFDSRTFTQHLPYCIEILGMPPKKMVDEAPNKTTYFDPEGLPYNLSKQEPPGSLPLHRALQGHHPQLVDFVSRCLQYEPHSPLAHPHSSPHHSPPLTYIHSPPHTCQHLITALPYYRHNIIGHPVTLINLNVHPAKSHHKGQTNK</sequence>
<evidence type="ECO:0000313" key="8">
    <source>
        <dbReference type="RefSeq" id="XP_032837223.1"/>
    </source>
</evidence>
<keyword evidence="3" id="KW-0547">Nucleotide-binding</keyword>
<dbReference type="InterPro" id="IPR000719">
    <property type="entry name" value="Prot_kinase_dom"/>
</dbReference>
<dbReference type="PROSITE" id="PS00108">
    <property type="entry name" value="PROTEIN_KINASE_ST"/>
    <property type="match status" value="1"/>
</dbReference>
<dbReference type="RefSeq" id="XP_032837223.1">
    <property type="nucleotide sequence ID" value="XM_032981332.1"/>
</dbReference>
<dbReference type="KEGG" id="pmrn:116958610"/>
<dbReference type="Gene3D" id="1.10.510.10">
    <property type="entry name" value="Transferase(Phosphotransferase) domain 1"/>
    <property type="match status" value="1"/>
</dbReference>
<dbReference type="GO" id="GO:0004674">
    <property type="term" value="F:protein serine/threonine kinase activity"/>
    <property type="evidence" value="ECO:0007669"/>
    <property type="project" value="UniProtKB-KW"/>
</dbReference>
<evidence type="ECO:0000256" key="2">
    <source>
        <dbReference type="ARBA" id="ARBA00022679"/>
    </source>
</evidence>
<dbReference type="PANTHER" id="PTHR24058:SF130">
    <property type="entry name" value="SERINE_THREONINE PROTEIN KINASES-RELATED"/>
    <property type="match status" value="1"/>
</dbReference>
<dbReference type="GO" id="GO:0005524">
    <property type="term" value="F:ATP binding"/>
    <property type="evidence" value="ECO:0007669"/>
    <property type="project" value="UniProtKB-KW"/>
</dbReference>
<keyword evidence="7" id="KW-1185">Reference proteome</keyword>
<reference evidence="8" key="1">
    <citation type="submission" date="2025-08" db="UniProtKB">
        <authorList>
            <consortium name="RefSeq"/>
        </authorList>
    </citation>
    <scope>IDENTIFICATION</scope>
    <source>
        <tissue evidence="8">Sperm</tissue>
    </source>
</reference>
<dbReference type="InterPro" id="IPR050494">
    <property type="entry name" value="Ser_Thr_dual-spec_kinase"/>
</dbReference>
<dbReference type="SUPFAM" id="SSF56112">
    <property type="entry name" value="Protein kinase-like (PK-like)"/>
    <property type="match status" value="1"/>
</dbReference>
<evidence type="ECO:0000256" key="1">
    <source>
        <dbReference type="ARBA" id="ARBA00022527"/>
    </source>
</evidence>
<dbReference type="SMART" id="SM00220">
    <property type="entry name" value="S_TKc"/>
    <property type="match status" value="1"/>
</dbReference>
<organism evidence="7 8">
    <name type="scientific">Petromyzon marinus</name>
    <name type="common">Sea lamprey</name>
    <dbReference type="NCBI Taxonomy" id="7757"/>
    <lineage>
        <taxon>Eukaryota</taxon>
        <taxon>Metazoa</taxon>
        <taxon>Chordata</taxon>
        <taxon>Craniata</taxon>
        <taxon>Vertebrata</taxon>
        <taxon>Cyclostomata</taxon>
        <taxon>Hyperoartia</taxon>
        <taxon>Petromyzontiformes</taxon>
        <taxon>Petromyzontidae</taxon>
        <taxon>Petromyzon</taxon>
    </lineage>
</organism>
<proteinExistence type="predicted"/>
<keyword evidence="4" id="KW-0418">Kinase</keyword>
<keyword evidence="5" id="KW-0067">ATP-binding</keyword>
<dbReference type="PANTHER" id="PTHR24058">
    <property type="entry name" value="DUAL SPECIFICITY PROTEIN KINASE"/>
    <property type="match status" value="1"/>
</dbReference>
<feature type="domain" description="Protein kinase" evidence="6">
    <location>
        <begin position="43"/>
        <end position="337"/>
    </location>
</feature>
<protein>
    <submittedName>
        <fullName evidence="8">Dual specificity tyrosine-phosphorylation-regulated kinase 4-like</fullName>
    </submittedName>
</protein>